<gene>
    <name evidence="1" type="ORF">ABV408_13315</name>
</gene>
<dbReference type="AlphaFoldDB" id="A0AB74UAG5"/>
<proteinExistence type="predicted"/>
<name>A0AB74UAG5_9GAMM</name>
<dbReference type="RefSeq" id="WP_353979410.1">
    <property type="nucleotide sequence ID" value="NZ_CP159578.1"/>
</dbReference>
<evidence type="ECO:0000313" key="1">
    <source>
        <dbReference type="EMBL" id="XCJ78409.1"/>
    </source>
</evidence>
<accession>A0AB74UAG5</accession>
<organism evidence="1">
    <name type="scientific">Salinicola endophyticus</name>
    <dbReference type="NCBI Taxonomy" id="1949083"/>
    <lineage>
        <taxon>Bacteria</taxon>
        <taxon>Pseudomonadati</taxon>
        <taxon>Pseudomonadota</taxon>
        <taxon>Gammaproteobacteria</taxon>
        <taxon>Oceanospirillales</taxon>
        <taxon>Halomonadaceae</taxon>
        <taxon>Salinicola</taxon>
    </lineage>
</organism>
<reference evidence="1" key="1">
    <citation type="submission" date="2024-06" db="EMBL/GenBank/DDBJ databases">
        <title>Complete genome of Salinicola endophyticus HNIBRBA4755.</title>
        <authorList>
            <person name="Shin S.Y."/>
            <person name="Kang H."/>
            <person name="Song J."/>
        </authorList>
    </citation>
    <scope>NUCLEOTIDE SEQUENCE</scope>
    <source>
        <strain evidence="1">HNIBRBA4755</strain>
    </source>
</reference>
<sequence>MRQLELMGINQLLAVIRREPEGSTLRARALRRCLDELIEVEIEWRLDYRHLNLGHHKVSPLAGMGEGRGEVTGCVDHVMEAAERYRHACRWRSMAQALLVHLTERQRMALLLAGYAIPVQQWAQPVLGDQQRMEAIKQGHRGLTLAEVCGAQRVILQRLGYAMGASGSVFMTAEALRNSAKNARKMLVALVGEQAQMVA</sequence>
<dbReference type="EMBL" id="CP159578">
    <property type="protein sequence ID" value="XCJ78409.1"/>
    <property type="molecule type" value="Genomic_DNA"/>
</dbReference>
<protein>
    <submittedName>
        <fullName evidence="1">Uncharacterized protein</fullName>
    </submittedName>
</protein>